<gene>
    <name evidence="4" type="ORF">JYU34_011774</name>
</gene>
<dbReference type="InterPro" id="IPR001806">
    <property type="entry name" value="Small_GTPase"/>
</dbReference>
<dbReference type="Pfam" id="PF04083">
    <property type="entry name" value="Abhydro_lipase"/>
    <property type="match status" value="1"/>
</dbReference>
<organism evidence="4 5">
    <name type="scientific">Plutella xylostella</name>
    <name type="common">Diamondback moth</name>
    <name type="synonym">Plutella maculipennis</name>
    <dbReference type="NCBI Taxonomy" id="51655"/>
    <lineage>
        <taxon>Eukaryota</taxon>
        <taxon>Metazoa</taxon>
        <taxon>Ecdysozoa</taxon>
        <taxon>Arthropoda</taxon>
        <taxon>Hexapoda</taxon>
        <taxon>Insecta</taxon>
        <taxon>Pterygota</taxon>
        <taxon>Neoptera</taxon>
        <taxon>Endopterygota</taxon>
        <taxon>Lepidoptera</taxon>
        <taxon>Glossata</taxon>
        <taxon>Ditrysia</taxon>
        <taxon>Yponomeutoidea</taxon>
        <taxon>Plutellidae</taxon>
        <taxon>Plutella</taxon>
    </lineage>
</organism>
<dbReference type="InterPro" id="IPR027417">
    <property type="entry name" value="P-loop_NTPase"/>
</dbReference>
<accession>A0ABQ7QDP8</accession>
<dbReference type="SMART" id="SM00175">
    <property type="entry name" value="RAB"/>
    <property type="match status" value="1"/>
</dbReference>
<dbReference type="EMBL" id="JAHIBW010000016">
    <property type="protein sequence ID" value="KAG7303294.1"/>
    <property type="molecule type" value="Genomic_DNA"/>
</dbReference>
<proteinExistence type="predicted"/>
<dbReference type="InterPro" id="IPR029058">
    <property type="entry name" value="AB_hydrolase_fold"/>
</dbReference>
<dbReference type="InterPro" id="IPR006693">
    <property type="entry name" value="AB_hydrolase_lipase"/>
</dbReference>
<dbReference type="Proteomes" id="UP000823941">
    <property type="component" value="Chromosome 16"/>
</dbReference>
<dbReference type="SMART" id="SM00174">
    <property type="entry name" value="RHO"/>
    <property type="match status" value="1"/>
</dbReference>
<comment type="caution">
    <text evidence="4">The sequence shown here is derived from an EMBL/GenBank/DDBJ whole genome shotgun (WGS) entry which is preliminary data.</text>
</comment>
<evidence type="ECO:0000313" key="5">
    <source>
        <dbReference type="Proteomes" id="UP000823941"/>
    </source>
</evidence>
<keyword evidence="5" id="KW-1185">Reference proteome</keyword>
<evidence type="ECO:0000313" key="4">
    <source>
        <dbReference type="EMBL" id="KAG7303294.1"/>
    </source>
</evidence>
<feature type="region of interest" description="Disordered" evidence="1">
    <location>
        <begin position="673"/>
        <end position="700"/>
    </location>
</feature>
<feature type="chain" id="PRO_5046771495" description="Partial AB-hydrolase lipase domain-containing protein" evidence="2">
    <location>
        <begin position="22"/>
        <end position="700"/>
    </location>
</feature>
<dbReference type="PROSITE" id="PS51419">
    <property type="entry name" value="RAB"/>
    <property type="match status" value="1"/>
</dbReference>
<dbReference type="Gene3D" id="3.40.50.1820">
    <property type="entry name" value="alpha/beta hydrolase"/>
    <property type="match status" value="1"/>
</dbReference>
<dbReference type="PANTHER" id="PTHR11005">
    <property type="entry name" value="LYSOSOMAL ACID LIPASE-RELATED"/>
    <property type="match status" value="1"/>
</dbReference>
<dbReference type="Pfam" id="PF00071">
    <property type="entry name" value="Ras"/>
    <property type="match status" value="1"/>
</dbReference>
<dbReference type="SMART" id="SM00173">
    <property type="entry name" value="RAS"/>
    <property type="match status" value="1"/>
</dbReference>
<evidence type="ECO:0000259" key="3">
    <source>
        <dbReference type="Pfam" id="PF04083"/>
    </source>
</evidence>
<feature type="signal peptide" evidence="2">
    <location>
        <begin position="1"/>
        <end position="21"/>
    </location>
</feature>
<evidence type="ECO:0000256" key="2">
    <source>
        <dbReference type="SAM" id="SignalP"/>
    </source>
</evidence>
<sequence>MRSPALHEVKVVLLIVPVIFGHAVYCYSANELNQPVEYPKEKYLDFIELAHKYGYYAEEHTVTTEDGYLLALYRMRNTTCRVFLTPVLLMHGLLLSSDTWLDSGPEEGLAYYLADNCYDLWVGNFRGNYLGRRHVRLNPDKDPEFWNFSFDEMGLYDVPATIDAVLALTQEETLNYIGYSQGGGTFAIMCSERPEYRLKVNTFIGLAPAIRMKFTRSIPFRVYSDLLSIFWKETKLLGIYEVLYRGSLLQRALAMICRLPGLLRDKLCVGVISLVDSYDPGSIQSETLRRLYTHFPAGTSVKNFVKYSQAVNKGTFQKFDYGREKNLVIYGNETAPFYNLKNLDMPSLLITGENDFIVDIRDVTSVHRQLKNSKLFVVNNEYWDHFDIPYSAYFPKLVFPVVHKQLLKYGGGGGGEMNRFDNSSKQDHDDDDVRGNCTKPNKILELDLDYLERGGGALAASGAPSLEPSPDSLDLVKVVLLGAPAVGKTSIIQQFVWSDFSEEYIPTDKKHTFYPSVIINEHLYEVKITDVPVIPYFPINSYYEWAHYRFYGLRNATAYILVFDLSNVDTFQYIRTLRDQMVESRDMRNVPVLVVGNKQDLLCSNAPSAASGLQQLAIAESACGDSREKRRNIVNLVRKHWKCGYVECSAKYNWRVIAVFKELMEMIDSLEWSGGGRSAEPPPDSAAGGGSSQENRCVVA</sequence>
<name>A0ABQ7QDP8_PLUXY</name>
<feature type="domain" description="Partial AB-hydrolase lipase" evidence="3">
    <location>
        <begin position="48"/>
        <end position="102"/>
    </location>
</feature>
<evidence type="ECO:0000256" key="1">
    <source>
        <dbReference type="SAM" id="MobiDB-lite"/>
    </source>
</evidence>
<dbReference type="PROSITE" id="PS51421">
    <property type="entry name" value="RAS"/>
    <property type="match status" value="1"/>
</dbReference>
<dbReference type="Gene3D" id="3.40.50.300">
    <property type="entry name" value="P-loop containing nucleotide triphosphate hydrolases"/>
    <property type="match status" value="1"/>
</dbReference>
<keyword evidence="2" id="KW-0732">Signal</keyword>
<dbReference type="SUPFAM" id="SSF52540">
    <property type="entry name" value="P-loop containing nucleoside triphosphate hydrolases"/>
    <property type="match status" value="1"/>
</dbReference>
<dbReference type="SUPFAM" id="SSF53474">
    <property type="entry name" value="alpha/beta-Hydrolases"/>
    <property type="match status" value="1"/>
</dbReference>
<feature type="compositionally biased region" description="Basic and acidic residues" evidence="1">
    <location>
        <begin position="418"/>
        <end position="434"/>
    </location>
</feature>
<protein>
    <recommendedName>
        <fullName evidence="3">Partial AB-hydrolase lipase domain-containing protein</fullName>
    </recommendedName>
</protein>
<dbReference type="PRINTS" id="PR00449">
    <property type="entry name" value="RASTRNSFRMNG"/>
</dbReference>
<feature type="region of interest" description="Disordered" evidence="1">
    <location>
        <begin position="417"/>
        <end position="436"/>
    </location>
</feature>
<reference evidence="4 5" key="1">
    <citation type="submission" date="2021-06" db="EMBL/GenBank/DDBJ databases">
        <title>A haploid diamondback moth (Plutella xylostella L.) genome assembly resolves 31 chromosomes and identifies a diamide resistance mutation.</title>
        <authorList>
            <person name="Ward C.M."/>
            <person name="Perry K.D."/>
            <person name="Baker G."/>
            <person name="Powis K."/>
            <person name="Heckel D.G."/>
            <person name="Baxter S.W."/>
        </authorList>
    </citation>
    <scope>NUCLEOTIDE SEQUENCE [LARGE SCALE GENOMIC DNA]</scope>
    <source>
        <strain evidence="4 5">LV</strain>
        <tissue evidence="4">Single pupa</tissue>
    </source>
</reference>